<proteinExistence type="predicted"/>
<dbReference type="Pfam" id="PF13467">
    <property type="entry name" value="RHH_4"/>
    <property type="match status" value="1"/>
</dbReference>
<evidence type="ECO:0000259" key="1">
    <source>
        <dbReference type="Pfam" id="PF13467"/>
    </source>
</evidence>
<dbReference type="EMBL" id="JBHUIY010000031">
    <property type="protein sequence ID" value="MFD2234916.1"/>
    <property type="molecule type" value="Genomic_DNA"/>
</dbReference>
<gene>
    <name evidence="2" type="ORF">ACFSNB_13970</name>
</gene>
<dbReference type="InterPro" id="IPR027373">
    <property type="entry name" value="RHH_dom"/>
</dbReference>
<evidence type="ECO:0000313" key="2">
    <source>
        <dbReference type="EMBL" id="MFD2234916.1"/>
    </source>
</evidence>
<accession>A0ABW5CDE8</accession>
<comment type="caution">
    <text evidence="2">The sequence shown here is derived from an EMBL/GenBank/DDBJ whole genome shotgun (WGS) entry which is preliminary data.</text>
</comment>
<feature type="domain" description="Ribbon-helix-helix" evidence="1">
    <location>
        <begin position="71"/>
        <end position="131"/>
    </location>
</feature>
<organism evidence="2 3">
    <name type="scientific">Phaeospirillum tilakii</name>
    <dbReference type="NCBI Taxonomy" id="741673"/>
    <lineage>
        <taxon>Bacteria</taxon>
        <taxon>Pseudomonadati</taxon>
        <taxon>Pseudomonadota</taxon>
        <taxon>Alphaproteobacteria</taxon>
        <taxon>Rhodospirillales</taxon>
        <taxon>Rhodospirillaceae</taxon>
        <taxon>Phaeospirillum</taxon>
    </lineage>
</organism>
<reference evidence="3" key="1">
    <citation type="journal article" date="2019" name="Int. J. Syst. Evol. Microbiol.">
        <title>The Global Catalogue of Microorganisms (GCM) 10K type strain sequencing project: providing services to taxonomists for standard genome sequencing and annotation.</title>
        <authorList>
            <consortium name="The Broad Institute Genomics Platform"/>
            <consortium name="The Broad Institute Genome Sequencing Center for Infectious Disease"/>
            <person name="Wu L."/>
            <person name="Ma J."/>
        </authorList>
    </citation>
    <scope>NUCLEOTIDE SEQUENCE [LARGE SCALE GENOMIC DNA]</scope>
    <source>
        <strain evidence="3">KCTC 15012</strain>
    </source>
</reference>
<name>A0ABW5CDE8_9PROT</name>
<evidence type="ECO:0000313" key="3">
    <source>
        <dbReference type="Proteomes" id="UP001597296"/>
    </source>
</evidence>
<dbReference type="RefSeq" id="WP_377317604.1">
    <property type="nucleotide sequence ID" value="NZ_JBHUIY010000031.1"/>
</dbReference>
<keyword evidence="3" id="KW-1185">Reference proteome</keyword>
<dbReference type="InterPro" id="IPR038268">
    <property type="entry name" value="RHH_sf"/>
</dbReference>
<dbReference type="Proteomes" id="UP001597296">
    <property type="component" value="Unassembled WGS sequence"/>
</dbReference>
<dbReference type="Gene3D" id="1.10.3990.20">
    <property type="entry name" value="protein bp1543"/>
    <property type="match status" value="1"/>
</dbReference>
<protein>
    <submittedName>
        <fullName evidence="2">Ribbon-helix-helix domain-containing protein</fullName>
    </submittedName>
</protein>
<sequence length="145" mass="15400">MGWDAAVGLVADINLRIELRRLADQASRMDNGPLAAILEVAISSLDARIADPASYGAGGDPPPASPPPGLICRNIRLDGRRTSVKLEPEFWQALERLAARTGGSIDDLCRTARRRHPVGGLASAIRVFLLASAVEAAVPPEEGER</sequence>